<reference evidence="1" key="1">
    <citation type="submission" date="2018-05" db="EMBL/GenBank/DDBJ databases">
        <authorList>
            <person name="Lanie J.A."/>
            <person name="Ng W.-L."/>
            <person name="Kazmierczak K.M."/>
            <person name="Andrzejewski T.M."/>
            <person name="Davidsen T.M."/>
            <person name="Wayne K.J."/>
            <person name="Tettelin H."/>
            <person name="Glass J.I."/>
            <person name="Rusch D."/>
            <person name="Podicherti R."/>
            <person name="Tsui H.-C.T."/>
            <person name="Winkler M.E."/>
        </authorList>
    </citation>
    <scope>NUCLEOTIDE SEQUENCE</scope>
</reference>
<name>A0A381VQ13_9ZZZZ</name>
<dbReference type="AlphaFoldDB" id="A0A381VQ13"/>
<gene>
    <name evidence="1" type="ORF">METZ01_LOCUS95005</name>
</gene>
<protein>
    <submittedName>
        <fullName evidence="1">Uncharacterized protein</fullName>
    </submittedName>
</protein>
<evidence type="ECO:0000313" key="1">
    <source>
        <dbReference type="EMBL" id="SVA42151.1"/>
    </source>
</evidence>
<organism evidence="1">
    <name type="scientific">marine metagenome</name>
    <dbReference type="NCBI Taxonomy" id="408172"/>
    <lineage>
        <taxon>unclassified sequences</taxon>
        <taxon>metagenomes</taxon>
        <taxon>ecological metagenomes</taxon>
    </lineage>
</organism>
<dbReference type="EMBL" id="UINC01009398">
    <property type="protein sequence ID" value="SVA42151.1"/>
    <property type="molecule type" value="Genomic_DNA"/>
</dbReference>
<accession>A0A381VQ13</accession>
<proteinExistence type="predicted"/>
<sequence>MVTHINHYTEHITNRYTYHFSTPFQNEAELKL</sequence>